<proteinExistence type="predicted"/>
<dbReference type="PANTHER" id="PTHR40260">
    <property type="entry name" value="BLR8190 PROTEIN"/>
    <property type="match status" value="1"/>
</dbReference>
<dbReference type="EMBL" id="WVTA01000004">
    <property type="protein sequence ID" value="KAK3213916.1"/>
    <property type="molecule type" value="Genomic_DNA"/>
</dbReference>
<reference evidence="1 2" key="1">
    <citation type="submission" date="2021-02" db="EMBL/GenBank/DDBJ databases">
        <title>Genome assembly of Pseudopithomyces chartarum.</title>
        <authorList>
            <person name="Jauregui R."/>
            <person name="Singh J."/>
            <person name="Voisey C."/>
        </authorList>
    </citation>
    <scope>NUCLEOTIDE SEQUENCE [LARGE SCALE GENOMIC DNA]</scope>
    <source>
        <strain evidence="1 2">AGR01</strain>
    </source>
</reference>
<dbReference type="PANTHER" id="PTHR40260:SF2">
    <property type="entry name" value="BLR8190 PROTEIN"/>
    <property type="match status" value="1"/>
</dbReference>
<evidence type="ECO:0000313" key="1">
    <source>
        <dbReference type="EMBL" id="KAK3213916.1"/>
    </source>
</evidence>
<keyword evidence="2" id="KW-1185">Reference proteome</keyword>
<protein>
    <recommendedName>
        <fullName evidence="3">EthD domain-containing protein</fullName>
    </recommendedName>
</protein>
<dbReference type="Gene3D" id="3.30.70.100">
    <property type="match status" value="1"/>
</dbReference>
<dbReference type="InterPro" id="IPR011008">
    <property type="entry name" value="Dimeric_a/b-barrel"/>
</dbReference>
<dbReference type="SUPFAM" id="SSF54909">
    <property type="entry name" value="Dimeric alpha+beta barrel"/>
    <property type="match status" value="1"/>
</dbReference>
<accession>A0AAN6M411</accession>
<gene>
    <name evidence="1" type="ORF">GRF29_28g1443965</name>
</gene>
<comment type="caution">
    <text evidence="1">The sequence shown here is derived from an EMBL/GenBank/DDBJ whole genome shotgun (WGS) entry which is preliminary data.</text>
</comment>
<name>A0AAN6M411_9PLEO</name>
<evidence type="ECO:0008006" key="3">
    <source>
        <dbReference type="Google" id="ProtNLM"/>
    </source>
</evidence>
<dbReference type="Proteomes" id="UP001280581">
    <property type="component" value="Unassembled WGS sequence"/>
</dbReference>
<evidence type="ECO:0000313" key="2">
    <source>
        <dbReference type="Proteomes" id="UP001280581"/>
    </source>
</evidence>
<sequence length="115" mass="12632">MTNPTAAYEVVITILYKRTPDFKFDMEYFLQKHIPSCEKAWASHGLLGATVTEAAADSAYTVINSIRFKTLEGWQNATSDTEQIGLLMADIANFTNQTPEFVVGTVVKGGMFGTS</sequence>
<organism evidence="1 2">
    <name type="scientific">Pseudopithomyces chartarum</name>
    <dbReference type="NCBI Taxonomy" id="1892770"/>
    <lineage>
        <taxon>Eukaryota</taxon>
        <taxon>Fungi</taxon>
        <taxon>Dikarya</taxon>
        <taxon>Ascomycota</taxon>
        <taxon>Pezizomycotina</taxon>
        <taxon>Dothideomycetes</taxon>
        <taxon>Pleosporomycetidae</taxon>
        <taxon>Pleosporales</taxon>
        <taxon>Massarineae</taxon>
        <taxon>Didymosphaeriaceae</taxon>
        <taxon>Pseudopithomyces</taxon>
    </lineage>
</organism>
<dbReference type="AlphaFoldDB" id="A0AAN6M411"/>